<dbReference type="Proteomes" id="UP001433508">
    <property type="component" value="Unassembled WGS sequence"/>
</dbReference>
<evidence type="ECO:0000313" key="2">
    <source>
        <dbReference type="Proteomes" id="UP001433508"/>
    </source>
</evidence>
<accession>A0ACC3SX63</accession>
<evidence type="ECO:0000313" key="1">
    <source>
        <dbReference type="EMBL" id="KAK9236224.1"/>
    </source>
</evidence>
<keyword evidence="2" id="KW-1185">Reference proteome</keyword>
<comment type="caution">
    <text evidence="1">The sequence shown here is derived from an EMBL/GenBank/DDBJ whole genome shotgun (WGS) entry which is preliminary data.</text>
</comment>
<protein>
    <submittedName>
        <fullName evidence="1">KptA family-domain-containing protein</fullName>
    </submittedName>
</protein>
<proteinExistence type="predicted"/>
<reference evidence="2" key="1">
    <citation type="journal article" date="2024" name="Front. Bioeng. Biotechnol.">
        <title>Genome-scale model development and genomic sequencing of the oleaginous clade Lipomyces.</title>
        <authorList>
            <person name="Czajka J.J."/>
            <person name="Han Y."/>
            <person name="Kim J."/>
            <person name="Mondo S.J."/>
            <person name="Hofstad B.A."/>
            <person name="Robles A."/>
            <person name="Haridas S."/>
            <person name="Riley R."/>
            <person name="LaButti K."/>
            <person name="Pangilinan J."/>
            <person name="Andreopoulos W."/>
            <person name="Lipzen A."/>
            <person name="Yan J."/>
            <person name="Wang M."/>
            <person name="Ng V."/>
            <person name="Grigoriev I.V."/>
            <person name="Spatafora J.W."/>
            <person name="Magnuson J.K."/>
            <person name="Baker S.E."/>
            <person name="Pomraning K.R."/>
        </authorList>
    </citation>
    <scope>NUCLEOTIDE SEQUENCE [LARGE SCALE GENOMIC DNA]</scope>
    <source>
        <strain evidence="2">CBS 7786</strain>
    </source>
</reference>
<name>A0ACC3SX63_LIPKO</name>
<dbReference type="EMBL" id="MU971393">
    <property type="protein sequence ID" value="KAK9236224.1"/>
    <property type="molecule type" value="Genomic_DNA"/>
</dbReference>
<gene>
    <name evidence="1" type="ORF">V1525DRAFT_407643</name>
</gene>
<sequence>MLKIINRHSSFRPALLISISSYTEILQTMDRHATSRPRTRQPRAPDSPDVKLSKSLSYILRHGPVKEKLPIQADGYMNVADLLHHPRLKGITFTDVRRVVDSNTKNRFKLEHRGADGQATVNIDEATGWWIRANQGHSFEVPDLELEPIINPESCPVVIHGTYTDVWNKAIKTQGLRKMKRNHIHLAAGLPGESGVISGIRTSSDVYIYVDMKKAIADGIEFYKSENGVILTEGKDGVLPPQYFWKVVNSTGDSLL</sequence>
<organism evidence="1 2">
    <name type="scientific">Lipomyces kononenkoae</name>
    <name type="common">Yeast</name>
    <dbReference type="NCBI Taxonomy" id="34357"/>
    <lineage>
        <taxon>Eukaryota</taxon>
        <taxon>Fungi</taxon>
        <taxon>Dikarya</taxon>
        <taxon>Ascomycota</taxon>
        <taxon>Saccharomycotina</taxon>
        <taxon>Lipomycetes</taxon>
        <taxon>Lipomycetales</taxon>
        <taxon>Lipomycetaceae</taxon>
        <taxon>Lipomyces</taxon>
    </lineage>
</organism>